<proteinExistence type="predicted"/>
<feature type="region of interest" description="Disordered" evidence="1">
    <location>
        <begin position="1"/>
        <end position="62"/>
    </location>
</feature>
<protein>
    <submittedName>
        <fullName evidence="2">Uncharacterized protein</fullName>
    </submittedName>
</protein>
<reference evidence="2" key="1">
    <citation type="submission" date="2020-02" db="EMBL/GenBank/DDBJ databases">
        <authorList>
            <person name="Meier V. D."/>
        </authorList>
    </citation>
    <scope>NUCLEOTIDE SEQUENCE</scope>
    <source>
        <strain evidence="2">AVDCRST_MAG02</strain>
    </source>
</reference>
<dbReference type="AlphaFoldDB" id="A0A6J4RLF9"/>
<feature type="non-terminal residue" evidence="2">
    <location>
        <position position="1"/>
    </location>
</feature>
<sequence>DRARTTRGNRRDQGQRQGRSGRGFQGPQKGRYPGRRGGRRGLGRRGRQRQRDRRPAEDSGRL</sequence>
<feature type="compositionally biased region" description="Basic and acidic residues" evidence="1">
    <location>
        <begin position="53"/>
        <end position="62"/>
    </location>
</feature>
<feature type="compositionally biased region" description="Basic residues" evidence="1">
    <location>
        <begin position="32"/>
        <end position="52"/>
    </location>
</feature>
<accession>A0A6J4RLF9</accession>
<name>A0A6J4RLF9_9ACTN</name>
<feature type="non-terminal residue" evidence="2">
    <location>
        <position position="62"/>
    </location>
</feature>
<evidence type="ECO:0000256" key="1">
    <source>
        <dbReference type="SAM" id="MobiDB-lite"/>
    </source>
</evidence>
<organism evidence="2">
    <name type="scientific">uncultured Rubrobacteraceae bacterium</name>
    <dbReference type="NCBI Taxonomy" id="349277"/>
    <lineage>
        <taxon>Bacteria</taxon>
        <taxon>Bacillati</taxon>
        <taxon>Actinomycetota</taxon>
        <taxon>Rubrobacteria</taxon>
        <taxon>Rubrobacterales</taxon>
        <taxon>Rubrobacteraceae</taxon>
        <taxon>environmental samples</taxon>
    </lineage>
</organism>
<evidence type="ECO:0000313" key="2">
    <source>
        <dbReference type="EMBL" id="CAA9474136.1"/>
    </source>
</evidence>
<dbReference type="EMBL" id="CADCVH010000108">
    <property type="protein sequence ID" value="CAA9474136.1"/>
    <property type="molecule type" value="Genomic_DNA"/>
</dbReference>
<gene>
    <name evidence="2" type="ORF">AVDCRST_MAG02-4327</name>
</gene>